<gene>
    <name evidence="1" type="ORF">KSY1p066</name>
</gene>
<organism evidence="1 2">
    <name type="scientific">Lactococcus phage KSY1</name>
    <dbReference type="NCBI Taxonomy" id="2913972"/>
    <lineage>
        <taxon>Viruses</taxon>
        <taxon>Duplodnaviria</taxon>
        <taxon>Heunggongvirae</taxon>
        <taxon>Uroviricota</taxon>
        <taxon>Caudoviricetes</taxon>
        <taxon>Chopinvirus</taxon>
        <taxon>Chopinvirus KSY1</taxon>
    </lineage>
</organism>
<accession>A6MAD1</accession>
<proteinExistence type="predicted"/>
<evidence type="ECO:0000313" key="1">
    <source>
        <dbReference type="EMBL" id="ABG21609.1"/>
    </source>
</evidence>
<name>A6MAD1_9CAUD</name>
<sequence>MANIKKIYRGMQNGAETINENLEAINAELISGGNVVHKTGDESVGGKKTFTDDMTVKNISASGSLTSKIVSTKMDSPAIKHTFIRTGNTVTLTTETKSGIAQTTAYSIPSGYRPFNDGTNPIYEQVLSGGKSAIIRSSNAKWQPRKSAGLDGNLFGTTSWPTNDSFPG</sequence>
<dbReference type="Proteomes" id="UP000000714">
    <property type="component" value="Segment"/>
</dbReference>
<dbReference type="SUPFAM" id="SSF69349">
    <property type="entry name" value="Phage fibre proteins"/>
    <property type="match status" value="1"/>
</dbReference>
<dbReference type="OrthoDB" id="4847at10239"/>
<protein>
    <submittedName>
        <fullName evidence="1">Gp066</fullName>
    </submittedName>
</protein>
<dbReference type="EMBL" id="DQ535032">
    <property type="protein sequence ID" value="ABG21609.1"/>
    <property type="molecule type" value="Genomic_DNA"/>
</dbReference>
<reference evidence="1 2" key="1">
    <citation type="journal article" date="2007" name="Virology">
        <title>KSY1, a lactococcal phage with a T7-like transcription.</title>
        <authorList>
            <person name="Chopin A."/>
            <person name="Deveau H."/>
            <person name="Ehrlich S.D."/>
            <person name="Moineau S."/>
            <person name="Chopin M.C."/>
        </authorList>
    </citation>
    <scope>NUCLEOTIDE SEQUENCE</scope>
</reference>
<dbReference type="Gene3D" id="6.10.140.2190">
    <property type="match status" value="1"/>
</dbReference>
<keyword evidence="2" id="KW-1185">Reference proteome</keyword>
<dbReference type="KEGG" id="vg:5601940"/>
<dbReference type="RefSeq" id="YP_001469065.1">
    <property type="nucleotide sequence ID" value="NC_009817.1"/>
</dbReference>
<dbReference type="GeneID" id="5601940"/>
<evidence type="ECO:0000313" key="2">
    <source>
        <dbReference type="Proteomes" id="UP000000714"/>
    </source>
</evidence>